<dbReference type="Proteomes" id="UP000533461">
    <property type="component" value="Unassembled WGS sequence"/>
</dbReference>
<gene>
    <name evidence="1" type="ORF">HV056_05410</name>
</gene>
<evidence type="ECO:0000313" key="1">
    <source>
        <dbReference type="EMBL" id="MBA8076001.1"/>
    </source>
</evidence>
<dbReference type="EMBL" id="JABXRP010000001">
    <property type="protein sequence ID" value="MBA8076001.1"/>
    <property type="molecule type" value="Genomic_DNA"/>
</dbReference>
<name>A0A7W3GTC3_ENTAS</name>
<evidence type="ECO:0000313" key="2">
    <source>
        <dbReference type="Proteomes" id="UP000533461"/>
    </source>
</evidence>
<proteinExistence type="predicted"/>
<accession>A0A7W3GTC3</accession>
<dbReference type="Pfam" id="PF06048">
    <property type="entry name" value="DUF927"/>
    <property type="match status" value="1"/>
</dbReference>
<protein>
    <submittedName>
        <fullName evidence="1">DUF927 domain-containing protein</fullName>
    </submittedName>
</protein>
<dbReference type="RefSeq" id="WP_045623524.1">
    <property type="nucleotide sequence ID" value="NZ_JABXQT010000001.1"/>
</dbReference>
<reference evidence="1 2" key="1">
    <citation type="submission" date="2020-06" db="EMBL/GenBank/DDBJ databases">
        <title>REHAB project genomes.</title>
        <authorList>
            <person name="Shaw L.P."/>
        </authorList>
    </citation>
    <scope>NUCLEOTIDE SEQUENCE [LARGE SCALE GENOMIC DNA]</scope>
    <source>
        <strain evidence="1 2">RHBSTW-00074</strain>
    </source>
</reference>
<organism evidence="1 2">
    <name type="scientific">Enterobacter asburiae</name>
    <dbReference type="NCBI Taxonomy" id="61645"/>
    <lineage>
        <taxon>Bacteria</taxon>
        <taxon>Pseudomonadati</taxon>
        <taxon>Pseudomonadota</taxon>
        <taxon>Gammaproteobacteria</taxon>
        <taxon>Enterobacterales</taxon>
        <taxon>Enterobacteriaceae</taxon>
        <taxon>Enterobacter</taxon>
        <taxon>Enterobacter cloacae complex</taxon>
    </lineage>
</organism>
<dbReference type="InterPro" id="IPR009270">
    <property type="entry name" value="DUF927"/>
</dbReference>
<dbReference type="AlphaFoldDB" id="A0A7W3GTC3"/>
<comment type="caution">
    <text evidence="1">The sequence shown here is derived from an EMBL/GenBank/DDBJ whole genome shotgun (WGS) entry which is preliminary data.</text>
</comment>
<sequence>MSNINNKAAECMLPEGFTEENGIVYFCHEDDDKKKVVSSHLLKPVAKACNRSRNGNWHIVLKCTNHSGAEAEMIISLKKVKRNADSVISQLAGKGVFIQDSKLFLMFLEKSCELDLPVYRVAIRPGFQPDELVFQFGPYPIFVAEREGIQDVIPNEDMTVNHAIAVSGSLEQWQEQIARKVCGMAPKLSILVGLSSFLLPLLGESGAIFHLCGDSSTGKTAAIQAGASVNGLAAEPGSGSPTQIQRWNSTSNGLELLMVMNNGTTLCLDELGSFTGKFFAETLYDIVSGVTKSRMDGETLGMARQSTWVQNVLSTGELTIVDRIRLEKSPVMDGMLHRALSIPVTAEDSRSENEDIDVARQRISDIKTSLLTCHGSAGYEFIRCLTGFTDEDGKYFDLKATSDFLKADLDVMLDEMKRRLHAGLITLNSVECRALQRFAILYLAGALASEWQILPWGKDEIADVVYEAFNRWLLNYRSDAGRKQNVLITVQNFIAVSRSKFIDAKIPCFASRKTDTAGYILNDGSYLILPDTLEKLGMNWGLSAKKLARLIDEEGYLTRPEGDRLTTRRTIQKVNVTGYCLSAEFATASF</sequence>